<dbReference type="PANTHER" id="PTHR14149">
    <property type="entry name" value="RAS GTPASE-ACTIVATING PROTEIN WITH IQ MOTIF"/>
    <property type="match status" value="1"/>
</dbReference>
<evidence type="ECO:0000313" key="5">
    <source>
        <dbReference type="Proteomes" id="UP001202479"/>
    </source>
</evidence>
<dbReference type="GO" id="GO:0005516">
    <property type="term" value="F:calmodulin binding"/>
    <property type="evidence" value="ECO:0007669"/>
    <property type="project" value="TreeGrafter"/>
</dbReference>
<dbReference type="PANTHER" id="PTHR14149:SF14">
    <property type="entry name" value="CALPONIN-HOMOLOGY (CH) DOMAIN-CONTAINING PROTEIN"/>
    <property type="match status" value="1"/>
</dbReference>
<dbReference type="GO" id="GO:0005096">
    <property type="term" value="F:GTPase activator activity"/>
    <property type="evidence" value="ECO:0007669"/>
    <property type="project" value="TreeGrafter"/>
</dbReference>
<dbReference type="InterPro" id="IPR036872">
    <property type="entry name" value="CH_dom_sf"/>
</dbReference>
<dbReference type="Pfam" id="PF00616">
    <property type="entry name" value="RasGAP"/>
    <property type="match status" value="1"/>
</dbReference>
<feature type="domain" description="Calponin-homology (CH)" evidence="3">
    <location>
        <begin position="222"/>
        <end position="329"/>
    </location>
</feature>
<dbReference type="SMART" id="SM00033">
    <property type="entry name" value="CH"/>
    <property type="match status" value="1"/>
</dbReference>
<feature type="compositionally biased region" description="Low complexity" evidence="1">
    <location>
        <begin position="404"/>
        <end position="435"/>
    </location>
</feature>
<name>A0AAI9T185_9ASCO</name>
<accession>A0AAI9T185</accession>
<comment type="caution">
    <text evidence="4">The sequence shown here is derived from an EMBL/GenBank/DDBJ whole genome shotgun (WGS) entry which is preliminary data.</text>
</comment>
<evidence type="ECO:0000259" key="3">
    <source>
        <dbReference type="PROSITE" id="PS50021"/>
    </source>
</evidence>
<dbReference type="Proteomes" id="UP001202479">
    <property type="component" value="Unassembled WGS sequence"/>
</dbReference>
<sequence length="1615" mass="186698">MVFYSAPSQQPSQGFQQHILQPTKRFNINDSPTKLKENRTWQKDEDLYSPTKLKENRTWQKDEDLYSPTKLKENRRWQKDEDLHSPTKLKENRRWKKDEDLDLLARELNVSPSNSYKTTTNNRIQPLQTAFGSPSATISSFKSSSRSLVEGVAATTAQAGSSQGGGGEEEEETPSWAKTNYRDFLNKSPSRSPTKSSQTKNISSISPIKDQKCIYSPGYEYLCRIEAIKVWMQAVLNEEICQSAATLISYIRNGIHLAKLANAILPTQRSVFMNDDRLQFKHTENINRFFHLLDFLNMPDLFRFELTDLYDAKNVPKVWFCLHVLSYILHKSDSRYPKMGDLVNKISFDKNDIQIANRALTSAPLPNFSSVDTGNDGEDKYMEKVASPIKISPNKKIPMENPAQKQQQQQQQQRQQQQQQQLPSSSSSLSFSSQLPYQKENEKRVSISNVALKRLEDKDDRQTPFINQSEIIKNCHHIVKLQSLARGANFRYSMFVKKILLKSYYEELTILNSIIRGNLSRLRSVHKNKAKLKCHESEIIALQSLVRKNLFSKKKQNVEFDGLCYFQSIIRRRLQVNKISQMKKELASSNIVTLQSIARKKIVDNKTHGIISHMTEIVPPIIQLQAIARRKLYTKHSTVQFDDVSGIVELQSIVRRNFVISEINSKHAIIRSYKWKINELQNIARGGISRSRLCNNVLVTLLHEDSILSDFYAVFRGKSLRRRVGLLKRQLRHCEYSSVLPVQTLFRGVLSRFRREILLDDAYSHVEALIKLQSKIRMNKVKQEFLNCKEYYRKHVKEVIKAQAIIRRVIVQTAYKGFISSNRPSLSVVRKFAYLLADSERDFQEEMKLNQTRDIVIEKCKLYEELESQIESIDLKLSLLDKNKITIDEFSKSRGIVKKNPIALENVKNLKKLNKSSRARVELYSKLLYLLQIKADYWKRLFETLELSTKNTQHYKDLFNCIVQLFPTSNSSINQHSREEYFFMKLILTLMKNDVDHARNPSDITKSQYTFWTDYLSHFNNHTYQRQHLKMLLGGVVIRLLNDEELDFESDPAIIYAALIDRDIKVDGFSTRKKNLTPQEAITVPEVSTTFVKNLMSLREFCNELVAAVEKNTARVPQHIKIICKEAYILSKNKFVGKSEQQHLAVAGVTFFKHYIGAIINIPENYGIVIKKNSKGKNNIRHLHRVLLQLFSMNPFSDSFLKPLNDYIFAMTSSITAIVNQVITVESLERVYDLNEYDDIISTEKPKLTMKTNSMIFLEKLVDSKIDIMAPGSDDQLAAVASDLGNLVTSSDDFVALTDLGMLSINLNPHNVEESVMDTKVKTLFTEAKRCLLYIIRIQDGEDLLELLISGIKPEDETKYKELIISEKDITSDRSRAYHKAALGNLEEITFHELKRKCLENILKLETMGEVTRKNSFQELLNQISVDIRKKGIQRLKRAEQLSILEDTVKKMNNKEAFLRQELKDYKYHVENVLANLQVKPKSRKLFNIVPVFSKQYFYHRELRRRNRLPEFGSYIVSSKKLMDQRILLSNDLDAARGSKLDFMFSCHQVGKFTIEAARGSVVVTGTSSTITLDDLLRLQYENKPKLILCKGKLVFDSQNIIAFIFKTFYDIKKD</sequence>
<dbReference type="InterPro" id="IPR008936">
    <property type="entry name" value="Rho_GTPase_activation_prot"/>
</dbReference>
<dbReference type="Gene3D" id="1.10.506.10">
    <property type="entry name" value="GTPase Activation - p120gap, domain 1"/>
    <property type="match status" value="1"/>
</dbReference>
<dbReference type="Gene3D" id="1.10.418.10">
    <property type="entry name" value="Calponin-like domain"/>
    <property type="match status" value="1"/>
</dbReference>
<dbReference type="InterPro" id="IPR000593">
    <property type="entry name" value="RasGAP_C"/>
</dbReference>
<dbReference type="CDD" id="cd21206">
    <property type="entry name" value="CH_IQGAP"/>
    <property type="match status" value="1"/>
</dbReference>
<dbReference type="GO" id="GO:0110085">
    <property type="term" value="C:mitotic actomyosin contractile ring"/>
    <property type="evidence" value="ECO:0007669"/>
    <property type="project" value="TreeGrafter"/>
</dbReference>
<dbReference type="Pfam" id="PF03836">
    <property type="entry name" value="RasGAP_C"/>
    <property type="match status" value="1"/>
</dbReference>
<dbReference type="InterPro" id="IPR001936">
    <property type="entry name" value="RasGAP_dom"/>
</dbReference>
<dbReference type="CDD" id="cd12206">
    <property type="entry name" value="RasGAP_IQGAP_related"/>
    <property type="match status" value="1"/>
</dbReference>
<evidence type="ECO:0000259" key="2">
    <source>
        <dbReference type="PROSITE" id="PS50018"/>
    </source>
</evidence>
<evidence type="ECO:0000256" key="1">
    <source>
        <dbReference type="SAM" id="MobiDB-lite"/>
    </source>
</evidence>
<feature type="region of interest" description="Disordered" evidence="1">
    <location>
        <begin position="391"/>
        <end position="442"/>
    </location>
</feature>
<dbReference type="EMBL" id="JAHUZD010000023">
    <property type="protein sequence ID" value="KAI3406479.2"/>
    <property type="molecule type" value="Genomic_DNA"/>
</dbReference>
<feature type="compositionally biased region" description="Polar residues" evidence="1">
    <location>
        <begin position="187"/>
        <end position="203"/>
    </location>
</feature>
<dbReference type="SUPFAM" id="SSF47576">
    <property type="entry name" value="Calponin-homology domain, CH-domain"/>
    <property type="match status" value="1"/>
</dbReference>
<keyword evidence="5" id="KW-1185">Reference proteome</keyword>
<dbReference type="RefSeq" id="XP_049182224.1">
    <property type="nucleotide sequence ID" value="XM_049326540.1"/>
</dbReference>
<feature type="domain" description="Ras-GAP" evidence="2">
    <location>
        <begin position="978"/>
        <end position="1192"/>
    </location>
</feature>
<dbReference type="InterPro" id="IPR001715">
    <property type="entry name" value="CH_dom"/>
</dbReference>
<dbReference type="GeneID" id="73378228"/>
<reference evidence="4" key="1">
    <citation type="journal article" date="2022" name="DNA Res.">
        <title>Genome analysis of five recently described species of the CUG-Ser clade uncovers Candida theae as a new hybrid lineage with pathogenic potential in the Candida parapsilosis species complex.</title>
        <authorList>
            <person name="Mixao V."/>
            <person name="Del Olmo V."/>
            <person name="Hegedusova E."/>
            <person name="Saus E."/>
            <person name="Pryszcz L."/>
            <person name="Cillingova A."/>
            <person name="Nosek J."/>
            <person name="Gabaldon T."/>
        </authorList>
    </citation>
    <scope>NUCLEOTIDE SEQUENCE</scope>
    <source>
        <strain evidence="4">CBS 10844</strain>
    </source>
</reference>
<organism evidence="4 5">
    <name type="scientific">Candida oxycetoniae</name>
    <dbReference type="NCBI Taxonomy" id="497107"/>
    <lineage>
        <taxon>Eukaryota</taxon>
        <taxon>Fungi</taxon>
        <taxon>Dikarya</taxon>
        <taxon>Ascomycota</taxon>
        <taxon>Saccharomycotina</taxon>
        <taxon>Pichiomycetes</taxon>
        <taxon>Debaryomycetaceae</taxon>
        <taxon>Candida/Lodderomyces clade</taxon>
        <taxon>Candida</taxon>
    </lineage>
</organism>
<feature type="region of interest" description="Disordered" evidence="1">
    <location>
        <begin position="152"/>
        <end position="203"/>
    </location>
</feature>
<dbReference type="SUPFAM" id="SSF143885">
    <property type="entry name" value="RGC domain-like"/>
    <property type="match status" value="1"/>
</dbReference>
<protein>
    <submittedName>
        <fullName evidence="4">IQG1</fullName>
    </submittedName>
</protein>
<evidence type="ECO:0000313" key="4">
    <source>
        <dbReference type="EMBL" id="KAI3406479.2"/>
    </source>
</evidence>
<proteinExistence type="predicted"/>
<dbReference type="SUPFAM" id="SSF48350">
    <property type="entry name" value="GTPase activation domain, GAP"/>
    <property type="match status" value="1"/>
</dbReference>
<dbReference type="PROSITE" id="PS50021">
    <property type="entry name" value="CH"/>
    <property type="match status" value="1"/>
</dbReference>
<dbReference type="GO" id="GO:1903479">
    <property type="term" value="P:mitotic actomyosin contractile ring assembly actin filament organization"/>
    <property type="evidence" value="ECO:0007669"/>
    <property type="project" value="TreeGrafter"/>
</dbReference>
<gene>
    <name evidence="4" type="ORF">KGF56_000611</name>
</gene>
<dbReference type="PROSITE" id="PS50018">
    <property type="entry name" value="RAS_GTPASE_ACTIV_2"/>
    <property type="match status" value="1"/>
</dbReference>
<dbReference type="GO" id="GO:0051015">
    <property type="term" value="F:actin filament binding"/>
    <property type="evidence" value="ECO:0007669"/>
    <property type="project" value="TreeGrafter"/>
</dbReference>